<protein>
    <submittedName>
        <fullName evidence="1">Uncharacterized protein</fullName>
    </submittedName>
</protein>
<accession>A0A1L7XS23</accession>
<organism evidence="1 2">
    <name type="scientific">Phialocephala subalpina</name>
    <dbReference type="NCBI Taxonomy" id="576137"/>
    <lineage>
        <taxon>Eukaryota</taxon>
        <taxon>Fungi</taxon>
        <taxon>Dikarya</taxon>
        <taxon>Ascomycota</taxon>
        <taxon>Pezizomycotina</taxon>
        <taxon>Leotiomycetes</taxon>
        <taxon>Helotiales</taxon>
        <taxon>Mollisiaceae</taxon>
        <taxon>Phialocephala</taxon>
        <taxon>Phialocephala fortinii species complex</taxon>
    </lineage>
</organism>
<evidence type="ECO:0000313" key="2">
    <source>
        <dbReference type="Proteomes" id="UP000184330"/>
    </source>
</evidence>
<reference evidence="1 2" key="1">
    <citation type="submission" date="2016-03" db="EMBL/GenBank/DDBJ databases">
        <authorList>
            <person name="Ploux O."/>
        </authorList>
    </citation>
    <scope>NUCLEOTIDE SEQUENCE [LARGE SCALE GENOMIC DNA]</scope>
    <source>
        <strain evidence="1 2">UAMH 11012</strain>
    </source>
</reference>
<gene>
    <name evidence="1" type="ORF">PAC_17761</name>
</gene>
<dbReference type="AlphaFoldDB" id="A0A1L7XS23"/>
<dbReference type="Proteomes" id="UP000184330">
    <property type="component" value="Unassembled WGS sequence"/>
</dbReference>
<proteinExistence type="predicted"/>
<sequence length="109" mass="11988">MDLGQNPGNIAASPPAETTTYALVDQFIKVCIRSNVHEHYLNIDTRGINGCTYDSFGHAFSTDTMGSHSILYIHRYSDGSCGIHPHNAPDVFLHIEATPSLRFKTEGHS</sequence>
<evidence type="ECO:0000313" key="1">
    <source>
        <dbReference type="EMBL" id="CZR67862.1"/>
    </source>
</evidence>
<dbReference type="EMBL" id="FJOG01000048">
    <property type="protein sequence ID" value="CZR67862.1"/>
    <property type="molecule type" value="Genomic_DNA"/>
</dbReference>
<name>A0A1L7XS23_9HELO</name>
<keyword evidence="2" id="KW-1185">Reference proteome</keyword>